<reference evidence="2" key="3">
    <citation type="submission" date="2018-08" db="UniProtKB">
        <authorList>
            <consortium name="EnsemblPlants"/>
        </authorList>
    </citation>
    <scope>IDENTIFICATION</scope>
    <source>
        <strain evidence="2">cv. Bd21</strain>
    </source>
</reference>
<protein>
    <submittedName>
        <fullName evidence="1 2">Uncharacterized protein</fullName>
    </submittedName>
</protein>
<dbReference type="InParanoid" id="A0A2K2CG65"/>
<evidence type="ECO:0000313" key="3">
    <source>
        <dbReference type="Proteomes" id="UP000008810"/>
    </source>
</evidence>
<dbReference type="EnsemblPlants" id="PNT61020">
    <property type="protein sequence ID" value="PNT61020"/>
    <property type="gene ID" value="BRADI_5g09155v3"/>
</dbReference>
<gene>
    <name evidence="1" type="ORF">BRADI_5g09155v3</name>
</gene>
<reference evidence="1 2" key="1">
    <citation type="journal article" date="2010" name="Nature">
        <title>Genome sequencing and analysis of the model grass Brachypodium distachyon.</title>
        <authorList>
            <consortium name="International Brachypodium Initiative"/>
        </authorList>
    </citation>
    <scope>NUCLEOTIDE SEQUENCE [LARGE SCALE GENOMIC DNA]</scope>
    <source>
        <strain evidence="1 2">Bd21</strain>
    </source>
</reference>
<name>A0A2K2CG65_BRADI</name>
<proteinExistence type="predicted"/>
<accession>A0A2K2CG65</accession>
<dbReference type="Proteomes" id="UP000008810">
    <property type="component" value="Chromosome 5"/>
</dbReference>
<keyword evidence="3" id="KW-1185">Reference proteome</keyword>
<organism evidence="1">
    <name type="scientific">Brachypodium distachyon</name>
    <name type="common">Purple false brome</name>
    <name type="synonym">Trachynia distachya</name>
    <dbReference type="NCBI Taxonomy" id="15368"/>
    <lineage>
        <taxon>Eukaryota</taxon>
        <taxon>Viridiplantae</taxon>
        <taxon>Streptophyta</taxon>
        <taxon>Embryophyta</taxon>
        <taxon>Tracheophyta</taxon>
        <taxon>Spermatophyta</taxon>
        <taxon>Magnoliopsida</taxon>
        <taxon>Liliopsida</taxon>
        <taxon>Poales</taxon>
        <taxon>Poaceae</taxon>
        <taxon>BOP clade</taxon>
        <taxon>Pooideae</taxon>
        <taxon>Stipodae</taxon>
        <taxon>Brachypodieae</taxon>
        <taxon>Brachypodium</taxon>
    </lineage>
</organism>
<evidence type="ECO:0000313" key="2">
    <source>
        <dbReference type="EnsemblPlants" id="PNT61020"/>
    </source>
</evidence>
<reference evidence="1" key="2">
    <citation type="submission" date="2017-06" db="EMBL/GenBank/DDBJ databases">
        <title>WGS assembly of Brachypodium distachyon.</title>
        <authorList>
            <consortium name="The International Brachypodium Initiative"/>
            <person name="Lucas S."/>
            <person name="Harmon-Smith M."/>
            <person name="Lail K."/>
            <person name="Tice H."/>
            <person name="Grimwood J."/>
            <person name="Bruce D."/>
            <person name="Barry K."/>
            <person name="Shu S."/>
            <person name="Lindquist E."/>
            <person name="Wang M."/>
            <person name="Pitluck S."/>
            <person name="Vogel J.P."/>
            <person name="Garvin D.F."/>
            <person name="Mockler T.C."/>
            <person name="Schmutz J."/>
            <person name="Rokhsar D."/>
            <person name="Bevan M.W."/>
        </authorList>
    </citation>
    <scope>NUCLEOTIDE SEQUENCE</scope>
    <source>
        <strain evidence="1">Bd21</strain>
    </source>
</reference>
<dbReference type="EMBL" id="CM000884">
    <property type="protein sequence ID" value="PNT61020.1"/>
    <property type="molecule type" value="Genomic_DNA"/>
</dbReference>
<evidence type="ECO:0000313" key="1">
    <source>
        <dbReference type="EMBL" id="PNT61020.1"/>
    </source>
</evidence>
<dbReference type="AlphaFoldDB" id="A0A2K2CG65"/>
<sequence>MAHAQLRCRSAATPPRSTIHQVCPRIRRRCRQGGSGGVFASCRIAENGGGRLSPHPFFLPISGEIQAGPLPLSVVWMQIEVGHPPASSRSVAGGRRKWRATRVSEASLLPLPAPAASPLHCAALTEILGALMHRQEGPTPILNSLPAPPYALHVYMAWNHNSARRAP</sequence>
<dbReference type="Gramene" id="PNT61020">
    <property type="protein sequence ID" value="PNT61020"/>
    <property type="gene ID" value="BRADI_5g09155v3"/>
</dbReference>